<dbReference type="Proteomes" id="UP000828390">
    <property type="component" value="Unassembled WGS sequence"/>
</dbReference>
<protein>
    <submittedName>
        <fullName evidence="1">Uncharacterized protein</fullName>
    </submittedName>
</protein>
<proteinExistence type="predicted"/>
<dbReference type="EMBL" id="JAIWYP010000006">
    <property type="protein sequence ID" value="KAH3810889.1"/>
    <property type="molecule type" value="Genomic_DNA"/>
</dbReference>
<reference evidence="1" key="2">
    <citation type="submission" date="2020-11" db="EMBL/GenBank/DDBJ databases">
        <authorList>
            <person name="McCartney M.A."/>
            <person name="Auch B."/>
            <person name="Kono T."/>
            <person name="Mallez S."/>
            <person name="Becker A."/>
            <person name="Gohl D.M."/>
            <person name="Silverstein K.A.T."/>
            <person name="Koren S."/>
            <person name="Bechman K.B."/>
            <person name="Herman A."/>
            <person name="Abrahante J.E."/>
            <person name="Garbe J."/>
        </authorList>
    </citation>
    <scope>NUCLEOTIDE SEQUENCE</scope>
    <source>
        <strain evidence="1">Duluth1</strain>
        <tissue evidence="1">Whole animal</tissue>
    </source>
</reference>
<name>A0A9D4JI04_DREPO</name>
<dbReference type="AlphaFoldDB" id="A0A9D4JI04"/>
<comment type="caution">
    <text evidence="1">The sequence shown here is derived from an EMBL/GenBank/DDBJ whole genome shotgun (WGS) entry which is preliminary data.</text>
</comment>
<organism evidence="1 2">
    <name type="scientific">Dreissena polymorpha</name>
    <name type="common">Zebra mussel</name>
    <name type="synonym">Mytilus polymorpha</name>
    <dbReference type="NCBI Taxonomy" id="45954"/>
    <lineage>
        <taxon>Eukaryota</taxon>
        <taxon>Metazoa</taxon>
        <taxon>Spiralia</taxon>
        <taxon>Lophotrochozoa</taxon>
        <taxon>Mollusca</taxon>
        <taxon>Bivalvia</taxon>
        <taxon>Autobranchia</taxon>
        <taxon>Heteroconchia</taxon>
        <taxon>Euheterodonta</taxon>
        <taxon>Imparidentia</taxon>
        <taxon>Neoheterodontei</taxon>
        <taxon>Myida</taxon>
        <taxon>Dreissenoidea</taxon>
        <taxon>Dreissenidae</taxon>
        <taxon>Dreissena</taxon>
    </lineage>
</organism>
<evidence type="ECO:0000313" key="2">
    <source>
        <dbReference type="Proteomes" id="UP000828390"/>
    </source>
</evidence>
<gene>
    <name evidence="1" type="ORF">DPMN_139287</name>
</gene>
<keyword evidence="2" id="KW-1185">Reference proteome</keyword>
<evidence type="ECO:0000313" key="1">
    <source>
        <dbReference type="EMBL" id="KAH3810889.1"/>
    </source>
</evidence>
<accession>A0A9D4JI04</accession>
<reference evidence="1" key="1">
    <citation type="journal article" date="2019" name="bioRxiv">
        <title>The Genome of the Zebra Mussel, Dreissena polymorpha: A Resource for Invasive Species Research.</title>
        <authorList>
            <person name="McCartney M.A."/>
            <person name="Auch B."/>
            <person name="Kono T."/>
            <person name="Mallez S."/>
            <person name="Zhang Y."/>
            <person name="Obille A."/>
            <person name="Becker A."/>
            <person name="Abrahante J.E."/>
            <person name="Garbe J."/>
            <person name="Badalamenti J.P."/>
            <person name="Herman A."/>
            <person name="Mangelson H."/>
            <person name="Liachko I."/>
            <person name="Sullivan S."/>
            <person name="Sone E.D."/>
            <person name="Koren S."/>
            <person name="Silverstein K.A.T."/>
            <person name="Beckman K.B."/>
            <person name="Gohl D.M."/>
        </authorList>
    </citation>
    <scope>NUCLEOTIDE SEQUENCE</scope>
    <source>
        <strain evidence="1">Duluth1</strain>
        <tissue evidence="1">Whole animal</tissue>
    </source>
</reference>
<sequence>MVGCPCGQPILKILVSIPGLDVFNKMGFLLVGKHRLRTGMYTLQLHSATQPVPQGCFRYPKLSGSCSKLSPCLSDVYIGSIHRSE</sequence>